<dbReference type="PRINTS" id="PR00502">
    <property type="entry name" value="NUDIXFAMILY"/>
</dbReference>
<dbReference type="PATRIC" id="fig|76731.3.peg.1371"/>
<evidence type="ECO:0000256" key="2">
    <source>
        <dbReference type="ARBA" id="ARBA00022801"/>
    </source>
</evidence>
<evidence type="ECO:0000256" key="1">
    <source>
        <dbReference type="ARBA" id="ARBA00001946"/>
    </source>
</evidence>
<protein>
    <submittedName>
        <fullName evidence="5">ADP-ribose pyrophosphatase</fullName>
    </submittedName>
</protein>
<dbReference type="Pfam" id="PF00293">
    <property type="entry name" value="NUDIX"/>
    <property type="match status" value="1"/>
</dbReference>
<dbReference type="PANTHER" id="PTHR43222:SF2">
    <property type="entry name" value="NUDIX HYDROLASE 23, CHLOROPLASTIC"/>
    <property type="match status" value="1"/>
</dbReference>
<evidence type="ECO:0000256" key="4">
    <source>
        <dbReference type="RuleBase" id="RU003476"/>
    </source>
</evidence>
<dbReference type="Gene3D" id="2.20.70.10">
    <property type="match status" value="1"/>
</dbReference>
<sequence length="199" mass="22889">MKFHAAMMPCVSRYTGRMFQTRRFQHCPVCGGQIEYRIPADDNRERATCTVCGTIQYENPLNVVGTLPVWGDQVLLCRRAIEPRLGKWTLPAGFMELGETLAQGAQRETDEEAGVQIEMQDLYCVMNVVRVGQVHLFYRARMLAPDCDPGPETLEARLFHEHEVPWDELAFHTVRYALERFFEDRRRGQGFPLHTADIA</sequence>
<reference evidence="5 6" key="1">
    <citation type="submission" date="2015-12" db="EMBL/GenBank/DDBJ databases">
        <title>Complete genome of Roseateles depolymerans KCTC 42856.</title>
        <authorList>
            <person name="Kim K.M."/>
        </authorList>
    </citation>
    <scope>NUCLEOTIDE SEQUENCE [LARGE SCALE GENOMIC DNA]</scope>
    <source>
        <strain evidence="5 6">KCTC 42856</strain>
    </source>
</reference>
<organism evidence="5 6">
    <name type="scientific">Roseateles depolymerans</name>
    <dbReference type="NCBI Taxonomy" id="76731"/>
    <lineage>
        <taxon>Bacteria</taxon>
        <taxon>Pseudomonadati</taxon>
        <taxon>Pseudomonadota</taxon>
        <taxon>Betaproteobacteria</taxon>
        <taxon>Burkholderiales</taxon>
        <taxon>Sphaerotilaceae</taxon>
        <taxon>Roseateles</taxon>
    </lineage>
</organism>
<dbReference type="Pfam" id="PF14803">
    <property type="entry name" value="Zn_ribbon_Nudix"/>
    <property type="match status" value="1"/>
</dbReference>
<dbReference type="InterPro" id="IPR020084">
    <property type="entry name" value="NUDIX_hydrolase_CS"/>
</dbReference>
<dbReference type="InterPro" id="IPR029401">
    <property type="entry name" value="Nudix_N"/>
</dbReference>
<dbReference type="SUPFAM" id="SSF55811">
    <property type="entry name" value="Nudix"/>
    <property type="match status" value="1"/>
</dbReference>
<dbReference type="GO" id="GO:0016787">
    <property type="term" value="F:hydrolase activity"/>
    <property type="evidence" value="ECO:0007669"/>
    <property type="project" value="UniProtKB-KW"/>
</dbReference>
<keyword evidence="3" id="KW-0460">Magnesium</keyword>
<dbReference type="PROSITE" id="PS51462">
    <property type="entry name" value="NUDIX"/>
    <property type="match status" value="1"/>
</dbReference>
<dbReference type="InterPro" id="IPR000086">
    <property type="entry name" value="NUDIX_hydrolase_dom"/>
</dbReference>
<keyword evidence="2 4" id="KW-0378">Hydrolase</keyword>
<dbReference type="Gene3D" id="3.90.79.10">
    <property type="entry name" value="Nucleoside Triphosphate Pyrophosphohydrolase"/>
    <property type="match status" value="1"/>
</dbReference>
<evidence type="ECO:0000313" key="6">
    <source>
        <dbReference type="Proteomes" id="UP000060699"/>
    </source>
</evidence>
<dbReference type="PANTHER" id="PTHR43222">
    <property type="entry name" value="NUDIX HYDROLASE 23"/>
    <property type="match status" value="1"/>
</dbReference>
<keyword evidence="6" id="KW-1185">Reference proteome</keyword>
<name>A0A0U3MBU2_9BURK</name>
<dbReference type="InterPro" id="IPR020476">
    <property type="entry name" value="Nudix_hydrolase"/>
</dbReference>
<gene>
    <name evidence="5" type="ORF">RD2015_1342</name>
</gene>
<proteinExistence type="inferred from homology"/>
<dbReference type="InterPro" id="IPR015797">
    <property type="entry name" value="NUDIX_hydrolase-like_dom_sf"/>
</dbReference>
<accession>A0A0U3MBU2</accession>
<evidence type="ECO:0000313" key="5">
    <source>
        <dbReference type="EMBL" id="ALV05833.1"/>
    </source>
</evidence>
<dbReference type="Proteomes" id="UP000060699">
    <property type="component" value="Chromosome"/>
</dbReference>
<dbReference type="STRING" id="76731.RD2015_1342"/>
<dbReference type="PROSITE" id="PS00893">
    <property type="entry name" value="NUDIX_BOX"/>
    <property type="match status" value="1"/>
</dbReference>
<dbReference type="CDD" id="cd04511">
    <property type="entry name" value="NUDIX_Hydrolase"/>
    <property type="match status" value="1"/>
</dbReference>
<comment type="similarity">
    <text evidence="4">Belongs to the Nudix hydrolase family.</text>
</comment>
<dbReference type="EMBL" id="CP013729">
    <property type="protein sequence ID" value="ALV05833.1"/>
    <property type="molecule type" value="Genomic_DNA"/>
</dbReference>
<dbReference type="AlphaFoldDB" id="A0A0U3MBU2"/>
<evidence type="ECO:0000256" key="3">
    <source>
        <dbReference type="ARBA" id="ARBA00022842"/>
    </source>
</evidence>
<comment type="cofactor">
    <cofactor evidence="1">
        <name>Mg(2+)</name>
        <dbReference type="ChEBI" id="CHEBI:18420"/>
    </cofactor>
</comment>
<dbReference type="KEGG" id="rdp:RD2015_1342"/>